<feature type="transmembrane region" description="Helical" evidence="1">
    <location>
        <begin position="104"/>
        <end position="128"/>
    </location>
</feature>
<evidence type="ECO:0000256" key="1">
    <source>
        <dbReference type="SAM" id="Phobius"/>
    </source>
</evidence>
<feature type="transmembrane region" description="Helical" evidence="1">
    <location>
        <begin position="33"/>
        <end position="51"/>
    </location>
</feature>
<organism evidence="2 3">
    <name type="scientific">Colletotrichum spaethianum</name>
    <dbReference type="NCBI Taxonomy" id="700344"/>
    <lineage>
        <taxon>Eukaryota</taxon>
        <taxon>Fungi</taxon>
        <taxon>Dikarya</taxon>
        <taxon>Ascomycota</taxon>
        <taxon>Pezizomycotina</taxon>
        <taxon>Sordariomycetes</taxon>
        <taxon>Hypocreomycetidae</taxon>
        <taxon>Glomerellales</taxon>
        <taxon>Glomerellaceae</taxon>
        <taxon>Colletotrichum</taxon>
        <taxon>Colletotrichum spaethianum species complex</taxon>
    </lineage>
</organism>
<dbReference type="RefSeq" id="XP_049133529.1">
    <property type="nucleotide sequence ID" value="XM_049277572.1"/>
</dbReference>
<dbReference type="GeneID" id="73332162"/>
<name>A0AA37UKE8_9PEZI</name>
<dbReference type="EMBL" id="BQXU01000045">
    <property type="protein sequence ID" value="GKT51179.1"/>
    <property type="molecule type" value="Genomic_DNA"/>
</dbReference>
<sequence length="153" mass="17456">MCLSISIFAAWYSSSNLYDGINSRSIAASSIDLALYATHLICAIGTMVYTAKARKKVLGTPLQKPSSLMLTCAILWLLRNVWALLYSILVNFLISFYYDGMYDWGYIVDIFLYNWMAFVILVLLYVLATMEKYAMSQLQEQEQPPKDMDIEAL</sequence>
<evidence type="ECO:0000313" key="3">
    <source>
        <dbReference type="Proteomes" id="UP001055115"/>
    </source>
</evidence>
<reference evidence="2 3" key="1">
    <citation type="submission" date="2022-03" db="EMBL/GenBank/DDBJ databases">
        <title>Genome data of Colletotrichum spp.</title>
        <authorList>
            <person name="Utami Y.D."/>
            <person name="Hiruma K."/>
        </authorList>
    </citation>
    <scope>NUCLEOTIDE SEQUENCE [LARGE SCALE GENOMIC DNA]</scope>
    <source>
        <strain evidence="2 3">MAFF 239500</strain>
    </source>
</reference>
<keyword evidence="3" id="KW-1185">Reference proteome</keyword>
<comment type="caution">
    <text evidence="2">The sequence shown here is derived from an EMBL/GenBank/DDBJ whole genome shotgun (WGS) entry which is preliminary data.</text>
</comment>
<protein>
    <submittedName>
        <fullName evidence="2">Uncharacterized protein</fullName>
    </submittedName>
</protein>
<keyword evidence="1" id="KW-1133">Transmembrane helix</keyword>
<accession>A0AA37UKE8</accession>
<dbReference type="Proteomes" id="UP001055115">
    <property type="component" value="Unassembled WGS sequence"/>
</dbReference>
<gene>
    <name evidence="2" type="ORF">ColSpa_11360</name>
</gene>
<feature type="transmembrane region" description="Helical" evidence="1">
    <location>
        <begin position="72"/>
        <end position="98"/>
    </location>
</feature>
<evidence type="ECO:0000313" key="2">
    <source>
        <dbReference type="EMBL" id="GKT51179.1"/>
    </source>
</evidence>
<dbReference type="AlphaFoldDB" id="A0AA37UKE8"/>
<proteinExistence type="predicted"/>
<keyword evidence="1" id="KW-0812">Transmembrane</keyword>
<keyword evidence="1" id="KW-0472">Membrane</keyword>